<evidence type="ECO:0000313" key="2">
    <source>
        <dbReference type="Proteomes" id="UP000202511"/>
    </source>
</evidence>
<evidence type="ECO:0008006" key="3">
    <source>
        <dbReference type="Google" id="ProtNLM"/>
    </source>
</evidence>
<sequence length="143" mass="15910">MDSLCLETLYHIVSYLDHDSVAACRLASCNLRVVSRCYDGLCRFRRVVNPRPPDTLIDRAAATAAVCLPPDATLHELALPQEMRVLVAAHRLLWLSRQPRALQTRHTIVDAAIAIGIVDAAHRCTSTVWWDALHLVTNTLAHP</sequence>
<reference evidence="1 2" key="1">
    <citation type="journal article" date="2015" name="Parasitol. Res.">
        <title>Viruses in close associations with free-living amoebae.</title>
        <authorList>
            <person name="Scheid P."/>
        </authorList>
    </citation>
    <scope>NUCLEOTIDE SEQUENCE [LARGE SCALE GENOMIC DNA]</scope>
    <source>
        <strain evidence="1">KlaHel</strain>
    </source>
</reference>
<protein>
    <recommendedName>
        <fullName evidence="3">F-box domain-containing protein</fullName>
    </recommendedName>
</protein>
<accession>A0A0B5JCU8</accession>
<dbReference type="Proteomes" id="UP000202511">
    <property type="component" value="Segment"/>
</dbReference>
<organism evidence="1 2">
    <name type="scientific">Pandoravirus inopinatum</name>
    <dbReference type="NCBI Taxonomy" id="1605721"/>
    <lineage>
        <taxon>Viruses</taxon>
        <taxon>Pandoravirus</taxon>
    </lineage>
</organism>
<dbReference type="EMBL" id="KP136319">
    <property type="protein sequence ID" value="AJF97492.1"/>
    <property type="molecule type" value="Genomic_DNA"/>
</dbReference>
<evidence type="ECO:0000313" key="1">
    <source>
        <dbReference type="EMBL" id="AJF97492.1"/>
    </source>
</evidence>
<name>A0A0B5JCU8_9VIRU</name>
<dbReference type="RefSeq" id="YP_009119727.1">
    <property type="nucleotide sequence ID" value="NC_026440.1"/>
</dbReference>
<dbReference type="KEGG" id="vg:23462409"/>
<proteinExistence type="predicted"/>
<dbReference type="GeneID" id="23462409"/>